<proteinExistence type="predicted"/>
<keyword evidence="2" id="KW-0808">Transferase</keyword>
<name>A0A6J7XVE0_9ZZZZ</name>
<feature type="domain" description="Glycosyltransferase 61 catalytic" evidence="4">
    <location>
        <begin position="18"/>
        <end position="206"/>
    </location>
</feature>
<keyword evidence="3" id="KW-0325">Glycoprotein</keyword>
<reference evidence="5" key="1">
    <citation type="submission" date="2020-05" db="EMBL/GenBank/DDBJ databases">
        <authorList>
            <person name="Chiriac C."/>
            <person name="Salcher M."/>
            <person name="Ghai R."/>
            <person name="Kavagutti S V."/>
        </authorList>
    </citation>
    <scope>NUCLEOTIDE SEQUENCE</scope>
</reference>
<dbReference type="AlphaFoldDB" id="A0A6J7XVE0"/>
<accession>A0A6J7XVE0</accession>
<protein>
    <submittedName>
        <fullName evidence="5">Unannotated protein</fullName>
    </submittedName>
</protein>
<dbReference type="PANTHER" id="PTHR20961">
    <property type="entry name" value="GLYCOSYLTRANSFERASE"/>
    <property type="match status" value="1"/>
</dbReference>
<organism evidence="5">
    <name type="scientific">freshwater metagenome</name>
    <dbReference type="NCBI Taxonomy" id="449393"/>
    <lineage>
        <taxon>unclassified sequences</taxon>
        <taxon>metagenomes</taxon>
        <taxon>ecological metagenomes</taxon>
    </lineage>
</organism>
<dbReference type="EMBL" id="CAFBSG010000030">
    <property type="protein sequence ID" value="CAB5241153.1"/>
    <property type="molecule type" value="Genomic_DNA"/>
</dbReference>
<evidence type="ECO:0000313" key="5">
    <source>
        <dbReference type="EMBL" id="CAB5241153.1"/>
    </source>
</evidence>
<evidence type="ECO:0000259" key="4">
    <source>
        <dbReference type="Pfam" id="PF04577"/>
    </source>
</evidence>
<dbReference type="Pfam" id="PF04577">
    <property type="entry name" value="Glyco_transf_61"/>
    <property type="match status" value="1"/>
</dbReference>
<keyword evidence="1" id="KW-0328">Glycosyltransferase</keyword>
<evidence type="ECO:0000256" key="2">
    <source>
        <dbReference type="ARBA" id="ARBA00022679"/>
    </source>
</evidence>
<sequence length="269" mass="30385">MPRNLFVPSHDSGSVEHYFHFLLGYLLPYLNFRNDSVNEIYHLRDCGPLTKILAELEIPTIERLEFQNLTVEQPFNTAPGYDSAKGVKKLRRDGVVERLLGELGLMDKDTTGITPKVLIIDRAISNSFYLTDNAEIKGSGADRRSIPNHSEMVKEVSKITSAKNIELDGLSLREQISLFRNAEIIIAQHGASLANLVFCTPGTLVIEIGPNLNPNYIFKKLAKIFKLCYQSVWQESNHAEVNIEKVIEAISHSNNRKFLFKNLTSKKNN</sequence>
<evidence type="ECO:0000256" key="3">
    <source>
        <dbReference type="ARBA" id="ARBA00023180"/>
    </source>
</evidence>
<gene>
    <name evidence="5" type="ORF">UFOPK3554_01274</name>
</gene>
<dbReference type="InterPro" id="IPR049625">
    <property type="entry name" value="Glyco_transf_61_cat"/>
</dbReference>
<dbReference type="GO" id="GO:0016757">
    <property type="term" value="F:glycosyltransferase activity"/>
    <property type="evidence" value="ECO:0007669"/>
    <property type="project" value="UniProtKB-KW"/>
</dbReference>
<evidence type="ECO:0000256" key="1">
    <source>
        <dbReference type="ARBA" id="ARBA00022676"/>
    </source>
</evidence>
<dbReference type="InterPro" id="IPR007657">
    <property type="entry name" value="Glycosyltransferase_61"/>
</dbReference>